<dbReference type="RefSeq" id="WP_349759437.1">
    <property type="nucleotide sequence ID" value="NZ_JBEGCI010000014.1"/>
</dbReference>
<dbReference type="EMBL" id="JBEGCI010000014">
    <property type="protein sequence ID" value="MEQ6889948.1"/>
    <property type="molecule type" value="Genomic_DNA"/>
</dbReference>
<comment type="caution">
    <text evidence="2">The sequence shown here is derived from an EMBL/GenBank/DDBJ whole genome shotgun (WGS) entry which is preliminary data.</text>
</comment>
<evidence type="ECO:0000313" key="3">
    <source>
        <dbReference type="Proteomes" id="UP001472978"/>
    </source>
</evidence>
<accession>A0ABV1N880</accession>
<feature type="signal peptide" evidence="1">
    <location>
        <begin position="1"/>
        <end position="22"/>
    </location>
</feature>
<protein>
    <submittedName>
        <fullName evidence="2">Uncharacterized protein</fullName>
    </submittedName>
</protein>
<name>A0ABV1N880_9GAMM</name>
<organism evidence="2 3">
    <name type="scientific">Halomonas pelophila</name>
    <dbReference type="NCBI Taxonomy" id="3151122"/>
    <lineage>
        <taxon>Bacteria</taxon>
        <taxon>Pseudomonadati</taxon>
        <taxon>Pseudomonadota</taxon>
        <taxon>Gammaproteobacteria</taxon>
        <taxon>Oceanospirillales</taxon>
        <taxon>Halomonadaceae</taxon>
        <taxon>Halomonas</taxon>
    </lineage>
</organism>
<feature type="chain" id="PRO_5047261524" evidence="1">
    <location>
        <begin position="23"/>
        <end position="89"/>
    </location>
</feature>
<keyword evidence="3" id="KW-1185">Reference proteome</keyword>
<keyword evidence="1" id="KW-0732">Signal</keyword>
<evidence type="ECO:0000256" key="1">
    <source>
        <dbReference type="SAM" id="SignalP"/>
    </source>
</evidence>
<proteinExistence type="predicted"/>
<gene>
    <name evidence="2" type="ORF">ABE957_14830</name>
</gene>
<evidence type="ECO:0000313" key="2">
    <source>
        <dbReference type="EMBL" id="MEQ6889948.1"/>
    </source>
</evidence>
<reference evidence="2 3" key="1">
    <citation type="submission" date="2024-05" db="EMBL/GenBank/DDBJ databases">
        <title>Halomonas sp. CS7 16S ribosomal RNA gene Genome sequencing and assembly.</title>
        <authorList>
            <person name="Yook S."/>
        </authorList>
    </citation>
    <scope>NUCLEOTIDE SEQUENCE [LARGE SCALE GENOMIC DNA]</scope>
    <source>
        <strain evidence="2 3">CS7</strain>
    </source>
</reference>
<dbReference type="Proteomes" id="UP001472978">
    <property type="component" value="Unassembled WGS sequence"/>
</dbReference>
<sequence>MPRSTLIGVCLASSLLASPAWAAPQADREPDVASAPQDITCSGPGFDDSDGLAFLSDPAATAAQRRSAIRLLFTTTAHYRMRDGLTDYE</sequence>